<evidence type="ECO:0000256" key="11">
    <source>
        <dbReference type="ARBA" id="ARBA00023237"/>
    </source>
</evidence>
<dbReference type="KEGG" id="rdi:CMV14_18880"/>
<dbReference type="InterPro" id="IPR012910">
    <property type="entry name" value="Plug_dom"/>
</dbReference>
<name>A0A2A4FWG4_9SPHN</name>
<dbReference type="InterPro" id="IPR010917">
    <property type="entry name" value="TonB_rcpt_CS"/>
</dbReference>
<dbReference type="Pfam" id="PF07715">
    <property type="entry name" value="Plug"/>
    <property type="match status" value="1"/>
</dbReference>
<dbReference type="InterPro" id="IPR000531">
    <property type="entry name" value="Beta-barrel_TonB"/>
</dbReference>
<keyword evidence="19" id="KW-1185">Reference proteome</keyword>
<feature type="signal peptide" evidence="15">
    <location>
        <begin position="1"/>
        <end position="26"/>
    </location>
</feature>
<evidence type="ECO:0000256" key="6">
    <source>
        <dbReference type="ARBA" id="ARBA00022729"/>
    </source>
</evidence>
<keyword evidence="3 12" id="KW-1134">Transmembrane beta strand</keyword>
<dbReference type="PROSITE" id="PS01156">
    <property type="entry name" value="TONB_DEPENDENT_REC_2"/>
    <property type="match status" value="1"/>
</dbReference>
<feature type="chain" id="PRO_5012269044" evidence="15">
    <location>
        <begin position="27"/>
        <end position="745"/>
    </location>
</feature>
<evidence type="ECO:0000313" key="19">
    <source>
        <dbReference type="Proteomes" id="UP000218934"/>
    </source>
</evidence>
<keyword evidence="8" id="KW-0406">Ion transport</keyword>
<comment type="subcellular location">
    <subcellularLocation>
        <location evidence="1 12">Cell outer membrane</location>
        <topology evidence="1 12">Multi-pass membrane protein</topology>
    </subcellularLocation>
</comment>
<keyword evidence="5 12" id="KW-0812">Transmembrane</keyword>
<gene>
    <name evidence="18" type="ORF">COO09_13220</name>
</gene>
<keyword evidence="18" id="KW-0675">Receptor</keyword>
<keyword evidence="11 12" id="KW-0998">Cell outer membrane</keyword>
<organism evidence="18 19">
    <name type="scientific">Rhizorhabdus dicambivorans</name>
    <dbReference type="NCBI Taxonomy" id="1850238"/>
    <lineage>
        <taxon>Bacteria</taxon>
        <taxon>Pseudomonadati</taxon>
        <taxon>Pseudomonadota</taxon>
        <taxon>Alphaproteobacteria</taxon>
        <taxon>Sphingomonadales</taxon>
        <taxon>Sphingomonadaceae</taxon>
        <taxon>Rhizorhabdus</taxon>
    </lineage>
</organism>
<keyword evidence="7" id="KW-0408">Iron</keyword>
<evidence type="ECO:0000256" key="13">
    <source>
        <dbReference type="PROSITE-ProRule" id="PRU10144"/>
    </source>
</evidence>
<comment type="caution">
    <text evidence="18">The sequence shown here is derived from an EMBL/GenBank/DDBJ whole genome shotgun (WGS) entry which is preliminary data.</text>
</comment>
<evidence type="ECO:0000256" key="10">
    <source>
        <dbReference type="ARBA" id="ARBA00023136"/>
    </source>
</evidence>
<reference evidence="18 19" key="1">
    <citation type="submission" date="2017-09" db="EMBL/GenBank/DDBJ databases">
        <title>The Catabolism of 3,6-Dichlorosalicylic acid is Initiated by the Cytochrome P450 Monooxygenase DsmABC in Rhizorhabdus dicambivorans Ndbn-20.</title>
        <authorList>
            <person name="Na L."/>
        </authorList>
    </citation>
    <scope>NUCLEOTIDE SEQUENCE [LARGE SCALE GENOMIC DNA]</scope>
    <source>
        <strain evidence="18 19">Ndbn-20m</strain>
    </source>
</reference>
<dbReference type="EMBL" id="NWUF01000012">
    <property type="protein sequence ID" value="PCE41721.1"/>
    <property type="molecule type" value="Genomic_DNA"/>
</dbReference>
<dbReference type="InterPro" id="IPR039426">
    <property type="entry name" value="TonB-dep_rcpt-like"/>
</dbReference>
<evidence type="ECO:0000256" key="3">
    <source>
        <dbReference type="ARBA" id="ARBA00022452"/>
    </source>
</evidence>
<dbReference type="RefSeq" id="WP_066961145.1">
    <property type="nucleotide sequence ID" value="NZ_CP023449.1"/>
</dbReference>
<comment type="similarity">
    <text evidence="12 14">Belongs to the TonB-dependent receptor family.</text>
</comment>
<dbReference type="SUPFAM" id="SSF56935">
    <property type="entry name" value="Porins"/>
    <property type="match status" value="1"/>
</dbReference>
<dbReference type="Pfam" id="PF00593">
    <property type="entry name" value="TonB_dep_Rec_b-barrel"/>
    <property type="match status" value="1"/>
</dbReference>
<keyword evidence="6 15" id="KW-0732">Signal</keyword>
<evidence type="ECO:0000256" key="7">
    <source>
        <dbReference type="ARBA" id="ARBA00023004"/>
    </source>
</evidence>
<evidence type="ECO:0000256" key="15">
    <source>
        <dbReference type="SAM" id="SignalP"/>
    </source>
</evidence>
<keyword evidence="2 12" id="KW-0813">Transport</keyword>
<evidence type="ECO:0000259" key="17">
    <source>
        <dbReference type="Pfam" id="PF07715"/>
    </source>
</evidence>
<evidence type="ECO:0000259" key="16">
    <source>
        <dbReference type="Pfam" id="PF00593"/>
    </source>
</evidence>
<dbReference type="AlphaFoldDB" id="A0A2A4FWG4"/>
<evidence type="ECO:0000256" key="8">
    <source>
        <dbReference type="ARBA" id="ARBA00023065"/>
    </source>
</evidence>
<dbReference type="PANTHER" id="PTHR32552">
    <property type="entry name" value="FERRICHROME IRON RECEPTOR-RELATED"/>
    <property type="match status" value="1"/>
</dbReference>
<keyword evidence="9 14" id="KW-0798">TonB box</keyword>
<evidence type="ECO:0000256" key="2">
    <source>
        <dbReference type="ARBA" id="ARBA00022448"/>
    </source>
</evidence>
<feature type="domain" description="TonB-dependent receptor-like beta-barrel" evidence="16">
    <location>
        <begin position="271"/>
        <end position="711"/>
    </location>
</feature>
<dbReference type="InterPro" id="IPR036942">
    <property type="entry name" value="Beta-barrel_TonB_sf"/>
</dbReference>
<dbReference type="GO" id="GO:0009279">
    <property type="term" value="C:cell outer membrane"/>
    <property type="evidence" value="ECO:0007669"/>
    <property type="project" value="UniProtKB-SubCell"/>
</dbReference>
<dbReference type="PROSITE" id="PS52016">
    <property type="entry name" value="TONB_DEPENDENT_REC_3"/>
    <property type="match status" value="1"/>
</dbReference>
<protein>
    <submittedName>
        <fullName evidence="18">TonB-dependent receptor</fullName>
    </submittedName>
</protein>
<dbReference type="CDD" id="cd01347">
    <property type="entry name" value="ligand_gated_channel"/>
    <property type="match status" value="1"/>
</dbReference>
<evidence type="ECO:0000256" key="14">
    <source>
        <dbReference type="RuleBase" id="RU003357"/>
    </source>
</evidence>
<dbReference type="Gene3D" id="2.40.170.20">
    <property type="entry name" value="TonB-dependent receptor, beta-barrel domain"/>
    <property type="match status" value="1"/>
</dbReference>
<accession>A0A2A4FWG4</accession>
<evidence type="ECO:0000256" key="4">
    <source>
        <dbReference type="ARBA" id="ARBA00022496"/>
    </source>
</evidence>
<evidence type="ECO:0000256" key="12">
    <source>
        <dbReference type="PROSITE-ProRule" id="PRU01360"/>
    </source>
</evidence>
<dbReference type="Proteomes" id="UP000218934">
    <property type="component" value="Unassembled WGS sequence"/>
</dbReference>
<evidence type="ECO:0000256" key="9">
    <source>
        <dbReference type="ARBA" id="ARBA00023077"/>
    </source>
</evidence>
<dbReference type="GO" id="GO:0006826">
    <property type="term" value="P:iron ion transport"/>
    <property type="evidence" value="ECO:0007669"/>
    <property type="project" value="UniProtKB-KW"/>
</dbReference>
<evidence type="ECO:0000256" key="5">
    <source>
        <dbReference type="ARBA" id="ARBA00022692"/>
    </source>
</evidence>
<keyword evidence="4" id="KW-0410">Iron transport</keyword>
<dbReference type="PANTHER" id="PTHR32552:SF81">
    <property type="entry name" value="TONB-DEPENDENT OUTER MEMBRANE RECEPTOR"/>
    <property type="match status" value="1"/>
</dbReference>
<proteinExistence type="inferred from homology"/>
<feature type="domain" description="TonB-dependent receptor plug" evidence="17">
    <location>
        <begin position="60"/>
        <end position="166"/>
    </location>
</feature>
<keyword evidence="10 12" id="KW-0472">Membrane</keyword>
<dbReference type="OrthoDB" id="7463630at2"/>
<evidence type="ECO:0000313" key="18">
    <source>
        <dbReference type="EMBL" id="PCE41721.1"/>
    </source>
</evidence>
<feature type="short sequence motif" description="TonB C-terminal box" evidence="13">
    <location>
        <begin position="728"/>
        <end position="745"/>
    </location>
</feature>
<evidence type="ECO:0000256" key="1">
    <source>
        <dbReference type="ARBA" id="ARBA00004571"/>
    </source>
</evidence>
<sequence>MKVYRQFGIRAALMVGAAMLATAAAAQEAPAPAAHPEAAAGEGEAIGDIVVTAQRRSESVRKVPITIVAQTGAELARSGISNMRDLNQVVPGLNFTAQGPFAQPNLRGVSTTLTAAGADSPIAIYLDGLYQPNQQGNIFDLPDVERIEVLKGPQGTLFGRNATGGAISVTTKSPSFKPEGEFTVTEGLYVGNNVKTSNHLTAKGYVSGPITDTLAASIAGFYENTAGYLTNDLTGKRAGNVDAYIVRAKLRFEPSSDIRFLLSAYAGRRNDHAGNTMRSLNGVTISSFFPDVTYSQHPWHVVGELKDSEGISKTKSRGASLKSEFDIGGIGTLTSLTGYSYVNGLVVSDIDGTHAPSCVAAFACITPYVVYYGPSRTFQQELNFASEQIGDVRFVGGLFYYRDNSHLDSEVNNPLVGGKPQPGAPFFTASQVKTKALAAFGELTWDASEALHVTGGLRYSWERKRGVGSLLGSAPFDFGGGPSWDAWTPRISVRYDIDSRTNVYATYSKGFKSGVLESVNLSNDVAQPETLTSYEIGVKYGSPNASLSVSAFYYDYKDLQVQFYLGLGTVLGNASKAKIYGFDIDGSLRLSDSLTIRAAGSWLPHAKYGAYPNGVAFDFPLTAAGLQQVQYDASGDRLLKTPKFSGNLTLNYNREMLGGKVDGNATLYYSSSYKWELTGRVKTHGYATLNSQIGYTPEDSRWRFGIYGRNLTNKAYVVATTISNEGDAGAYAPPREIGVSLGYKF</sequence>